<dbReference type="OrthoDB" id="9792392at2"/>
<accession>A0A1M5IL36</accession>
<dbReference type="Pfam" id="PF07237">
    <property type="entry name" value="DUF1428"/>
    <property type="match status" value="1"/>
</dbReference>
<dbReference type="EMBL" id="FQWL01000001">
    <property type="protein sequence ID" value="SHG28493.1"/>
    <property type="molecule type" value="Genomic_DNA"/>
</dbReference>
<evidence type="ECO:0000313" key="2">
    <source>
        <dbReference type="Proteomes" id="UP000184532"/>
    </source>
</evidence>
<protein>
    <submittedName>
        <fullName evidence="1">Uncharacterized conserved protein YbaA, DUF1428 family</fullName>
    </submittedName>
</protein>
<gene>
    <name evidence="1" type="ORF">SAMN04488116_0752</name>
</gene>
<dbReference type="PIRSF" id="PIRSF007028">
    <property type="entry name" value="UCP007028"/>
    <property type="match status" value="1"/>
</dbReference>
<dbReference type="InterPro" id="IPR009874">
    <property type="entry name" value="DUF1428"/>
</dbReference>
<evidence type="ECO:0000313" key="1">
    <source>
        <dbReference type="EMBL" id="SHG28493.1"/>
    </source>
</evidence>
<proteinExistence type="predicted"/>
<dbReference type="RefSeq" id="WP_073176538.1">
    <property type="nucleotide sequence ID" value="NZ_FQWL01000001.1"/>
</dbReference>
<reference evidence="2" key="1">
    <citation type="submission" date="2016-11" db="EMBL/GenBank/DDBJ databases">
        <authorList>
            <person name="Varghese N."/>
            <person name="Submissions S."/>
        </authorList>
    </citation>
    <scope>NUCLEOTIDE SEQUENCE [LARGE SCALE GENOMIC DNA]</scope>
    <source>
        <strain evidence="2">DSM 22638</strain>
    </source>
</reference>
<dbReference type="STRING" id="570519.SAMN04488116_0752"/>
<dbReference type="Proteomes" id="UP000184532">
    <property type="component" value="Unassembled WGS sequence"/>
</dbReference>
<dbReference type="Gene3D" id="3.30.70.100">
    <property type="match status" value="1"/>
</dbReference>
<dbReference type="AlphaFoldDB" id="A0A1M5IL36"/>
<dbReference type="SUPFAM" id="SSF54909">
    <property type="entry name" value="Dimeric alpha+beta barrel"/>
    <property type="match status" value="1"/>
</dbReference>
<sequence>MANYIDGFVLPVPKIYLDEYRQVAEKVAQIWKAYGAIAYFEYLGNDMVLEGTKSFMEVVAAKEDEEIVFGWVVFPSKAVRDLANSKVPLDPRMTDLVAPLVNPEKLIFDASRMVYGGFKPLVRSNG</sequence>
<keyword evidence="2" id="KW-1185">Reference proteome</keyword>
<name>A0A1M5IL36_9FLAO</name>
<dbReference type="InterPro" id="IPR011008">
    <property type="entry name" value="Dimeric_a/b-barrel"/>
</dbReference>
<organism evidence="1 2">
    <name type="scientific">Flagellimonas flava</name>
    <dbReference type="NCBI Taxonomy" id="570519"/>
    <lineage>
        <taxon>Bacteria</taxon>
        <taxon>Pseudomonadati</taxon>
        <taxon>Bacteroidota</taxon>
        <taxon>Flavobacteriia</taxon>
        <taxon>Flavobacteriales</taxon>
        <taxon>Flavobacteriaceae</taxon>
        <taxon>Flagellimonas</taxon>
    </lineage>
</organism>